<evidence type="ECO:0000256" key="4">
    <source>
        <dbReference type="ARBA" id="ARBA00022989"/>
    </source>
</evidence>
<keyword evidence="4 6" id="KW-1133">Transmembrane helix</keyword>
<dbReference type="PANTHER" id="PTHR30086">
    <property type="entry name" value="ARGININE EXPORTER PROTEIN ARGO"/>
    <property type="match status" value="1"/>
</dbReference>
<dbReference type="GO" id="GO:0005886">
    <property type="term" value="C:plasma membrane"/>
    <property type="evidence" value="ECO:0007669"/>
    <property type="project" value="UniProtKB-SubCell"/>
</dbReference>
<dbReference type="InterPro" id="IPR001123">
    <property type="entry name" value="LeuE-type"/>
</dbReference>
<comment type="subcellular location">
    <subcellularLocation>
        <location evidence="1">Cell membrane</location>
        <topology evidence="1">Multi-pass membrane protein</topology>
    </subcellularLocation>
</comment>
<reference evidence="7" key="1">
    <citation type="submission" date="2018-05" db="EMBL/GenBank/DDBJ databases">
        <authorList>
            <person name="Lanie J.A."/>
            <person name="Ng W.-L."/>
            <person name="Kazmierczak K.M."/>
            <person name="Andrzejewski T.M."/>
            <person name="Davidsen T.M."/>
            <person name="Wayne K.J."/>
            <person name="Tettelin H."/>
            <person name="Glass J.I."/>
            <person name="Rusch D."/>
            <person name="Podicherti R."/>
            <person name="Tsui H.-C.T."/>
            <person name="Winkler M.E."/>
        </authorList>
    </citation>
    <scope>NUCLEOTIDE SEQUENCE</scope>
</reference>
<evidence type="ECO:0000256" key="5">
    <source>
        <dbReference type="ARBA" id="ARBA00023136"/>
    </source>
</evidence>
<keyword evidence="5 6" id="KW-0472">Membrane</keyword>
<organism evidence="7">
    <name type="scientific">marine metagenome</name>
    <dbReference type="NCBI Taxonomy" id="408172"/>
    <lineage>
        <taxon>unclassified sequences</taxon>
        <taxon>metagenomes</taxon>
        <taxon>ecological metagenomes</taxon>
    </lineage>
</organism>
<name>A0A381RQH7_9ZZZZ</name>
<dbReference type="EMBL" id="UINC01002209">
    <property type="protein sequence ID" value="SUZ94162.1"/>
    <property type="molecule type" value="Genomic_DNA"/>
</dbReference>
<feature type="transmembrane region" description="Helical" evidence="6">
    <location>
        <begin position="6"/>
        <end position="27"/>
    </location>
</feature>
<proteinExistence type="predicted"/>
<dbReference type="Pfam" id="PF01810">
    <property type="entry name" value="LysE"/>
    <property type="match status" value="1"/>
</dbReference>
<dbReference type="AlphaFoldDB" id="A0A381RQH7"/>
<evidence type="ECO:0000256" key="6">
    <source>
        <dbReference type="SAM" id="Phobius"/>
    </source>
</evidence>
<evidence type="ECO:0000256" key="2">
    <source>
        <dbReference type="ARBA" id="ARBA00022475"/>
    </source>
</evidence>
<evidence type="ECO:0000313" key="7">
    <source>
        <dbReference type="EMBL" id="SUZ94162.1"/>
    </source>
</evidence>
<evidence type="ECO:0000256" key="3">
    <source>
        <dbReference type="ARBA" id="ARBA00022692"/>
    </source>
</evidence>
<dbReference type="GO" id="GO:0015171">
    <property type="term" value="F:amino acid transmembrane transporter activity"/>
    <property type="evidence" value="ECO:0007669"/>
    <property type="project" value="TreeGrafter"/>
</dbReference>
<accession>A0A381RQH7</accession>
<feature type="transmembrane region" description="Helical" evidence="6">
    <location>
        <begin position="112"/>
        <end position="134"/>
    </location>
</feature>
<evidence type="ECO:0000256" key="1">
    <source>
        <dbReference type="ARBA" id="ARBA00004651"/>
    </source>
</evidence>
<evidence type="ECO:0008006" key="8">
    <source>
        <dbReference type="Google" id="ProtNLM"/>
    </source>
</evidence>
<protein>
    <recommendedName>
        <fullName evidence="8">LysE family translocator</fullName>
    </recommendedName>
</protein>
<feature type="transmembrane region" description="Helical" evidence="6">
    <location>
        <begin position="39"/>
        <end position="65"/>
    </location>
</feature>
<keyword evidence="3 6" id="KW-0812">Transmembrane</keyword>
<keyword evidence="2" id="KW-1003">Cell membrane</keyword>
<feature type="non-terminal residue" evidence="7">
    <location>
        <position position="159"/>
    </location>
</feature>
<dbReference type="PANTHER" id="PTHR30086:SF20">
    <property type="entry name" value="ARGININE EXPORTER PROTEIN ARGO-RELATED"/>
    <property type="match status" value="1"/>
</dbReference>
<sequence length="159" mass="17974">MLPVNFLLFIQIILFLFITPGSPRVLVVSYAMTYGMKKTVWTALGDISANAMQMIVVTFVIGSLLIRFPQIMIVMKWLGVAYLLYLAYELYRTRVKNFNSSEGDASKKSLSFFRDGFMVAGLSPKALIFFGAIFPNFMDFNGNYIGQFIILAITYVVLD</sequence>
<feature type="transmembrane region" description="Helical" evidence="6">
    <location>
        <begin position="71"/>
        <end position="91"/>
    </location>
</feature>
<gene>
    <name evidence="7" type="ORF">METZ01_LOCUS47016</name>
</gene>